<evidence type="ECO:0000313" key="3">
    <source>
        <dbReference type="Proteomes" id="UP001479436"/>
    </source>
</evidence>
<dbReference type="GO" id="GO:0070290">
    <property type="term" value="F:N-acylphosphatidylethanolamine-specific phospholipase D activity"/>
    <property type="evidence" value="ECO:0007669"/>
    <property type="project" value="UniProtKB-EC"/>
</dbReference>
<dbReference type="EMBL" id="JASJQH010000108">
    <property type="protein sequence ID" value="KAK9766996.1"/>
    <property type="molecule type" value="Genomic_DNA"/>
</dbReference>
<dbReference type="Proteomes" id="UP001479436">
    <property type="component" value="Unassembled WGS sequence"/>
</dbReference>
<keyword evidence="3" id="KW-1185">Reference proteome</keyword>
<feature type="domain" description="Metallo-beta-lactamase" evidence="1">
    <location>
        <begin position="163"/>
        <end position="377"/>
    </location>
</feature>
<dbReference type="CDD" id="cd16283">
    <property type="entry name" value="RomA-like_MBL-fold"/>
    <property type="match status" value="1"/>
</dbReference>
<dbReference type="InterPro" id="IPR001279">
    <property type="entry name" value="Metallo-B-lactamas"/>
</dbReference>
<accession>A0ABR2WZS3</accession>
<dbReference type="Pfam" id="PF12706">
    <property type="entry name" value="Lactamase_B_2"/>
    <property type="match status" value="1"/>
</dbReference>
<sequence>MNYAKQLSKFKLLPSQDVFIQFVGVMRIILMSTSDFTLNRKAFTGSVTLLAFGMGIDSDSVPGEATAANISDQEFKYTTQNREHHLPNGGFRNPWKSFTNHGFCDMFSLLKDYDRQRCSIPPKEQLVPVLTPDFELLNKPEKTGFQLTWLGHACFLLQVDGINILFDPVFSDRCSPVQFVGPKRYTPPPCKIEELPKIDIVVISHNHYDHLDLNTVKALGNGPRYFVPLGNKKWFESTGIKNVVECDWWDETEVSLEGERDVKIVCTPCQHFTGRGVHDRFQTLWASWCVITRNEEKFYFAGDTGYRSVPKNKDEESVPYCPAFLEIGHKYGPFDLACIPIGAYSPRWFMSPIHCSPEDAVRVHEDVQSKKSVGMHWATWVLTDEDVTEPPRRLKQELQNRKHNEEDFITIEIGRTIHVPKK</sequence>
<keyword evidence="2" id="KW-0378">Hydrolase</keyword>
<evidence type="ECO:0000259" key="1">
    <source>
        <dbReference type="Pfam" id="PF12706"/>
    </source>
</evidence>
<proteinExistence type="predicted"/>
<evidence type="ECO:0000313" key="2">
    <source>
        <dbReference type="EMBL" id="KAK9766996.1"/>
    </source>
</evidence>
<organism evidence="2 3">
    <name type="scientific">Basidiobolus ranarum</name>
    <dbReference type="NCBI Taxonomy" id="34480"/>
    <lineage>
        <taxon>Eukaryota</taxon>
        <taxon>Fungi</taxon>
        <taxon>Fungi incertae sedis</taxon>
        <taxon>Zoopagomycota</taxon>
        <taxon>Entomophthoromycotina</taxon>
        <taxon>Basidiobolomycetes</taxon>
        <taxon>Basidiobolales</taxon>
        <taxon>Basidiobolaceae</taxon>
        <taxon>Basidiobolus</taxon>
    </lineage>
</organism>
<reference evidence="2 3" key="1">
    <citation type="submission" date="2023-04" db="EMBL/GenBank/DDBJ databases">
        <title>Genome of Basidiobolus ranarum AG-B5.</title>
        <authorList>
            <person name="Stajich J.E."/>
            <person name="Carter-House D."/>
            <person name="Gryganskyi A."/>
        </authorList>
    </citation>
    <scope>NUCLEOTIDE SEQUENCE [LARGE SCALE GENOMIC DNA]</scope>
    <source>
        <strain evidence="2 3">AG-B5</strain>
    </source>
</reference>
<dbReference type="Gene3D" id="3.60.15.10">
    <property type="entry name" value="Ribonuclease Z/Hydroxyacylglutathione hydrolase-like"/>
    <property type="match status" value="1"/>
</dbReference>
<gene>
    <name evidence="2" type="primary">EFM4</name>
    <name evidence="2" type="ORF">K7432_003509</name>
</gene>
<dbReference type="PANTHER" id="PTHR15032">
    <property type="entry name" value="N-ACYL-PHOSPHATIDYLETHANOLAMINE-HYDROLYZING PHOSPHOLIPASE D"/>
    <property type="match status" value="1"/>
</dbReference>
<protein>
    <submittedName>
        <fullName evidence="2">Protein-lysine N-methyltransferase efm4, variant 2</fullName>
        <ecNumber evidence="2">3.1.4.54</ecNumber>
    </submittedName>
</protein>
<comment type="caution">
    <text evidence="2">The sequence shown here is derived from an EMBL/GenBank/DDBJ whole genome shotgun (WGS) entry which is preliminary data.</text>
</comment>
<name>A0ABR2WZS3_9FUNG</name>
<dbReference type="SUPFAM" id="SSF56281">
    <property type="entry name" value="Metallo-hydrolase/oxidoreductase"/>
    <property type="match status" value="1"/>
</dbReference>
<dbReference type="EC" id="3.1.4.54" evidence="2"/>
<dbReference type="InterPro" id="IPR036866">
    <property type="entry name" value="RibonucZ/Hydroxyglut_hydro"/>
</dbReference>
<dbReference type="PANTHER" id="PTHR15032:SF4">
    <property type="entry name" value="N-ACYL-PHOSPHATIDYLETHANOLAMINE-HYDROLYZING PHOSPHOLIPASE D"/>
    <property type="match status" value="1"/>
</dbReference>